<evidence type="ECO:0000313" key="3">
    <source>
        <dbReference type="Proteomes" id="UP001597380"/>
    </source>
</evidence>
<comment type="caution">
    <text evidence="2">The sequence shown here is derived from an EMBL/GenBank/DDBJ whole genome shotgun (WGS) entry which is preliminary data.</text>
</comment>
<feature type="domain" description="THIF-type NAD/FAD binding fold" evidence="1">
    <location>
        <begin position="18"/>
        <end position="256"/>
    </location>
</feature>
<sequence length="259" mass="28194">MTELIPFPMLTSKEQLRYSRHLLLSDIGEAGQLKLKSATVLIVGLGGLGSPAAQYLTAAGVGKLLLADGDSLDSSNLQRQVLYRTEQVGELKAELALEQLESLNDEVQLEAIAEALNEESLATYLPEVDLVLDCTDNFETRHAINRACHHYGVGLISAAAIRFEGQLASFNHRQQDSASPCYHCLYPETGESPTLNCSNSGVVGPLLGILGSMQALEAVKWLLEMPVPSLNRLRLFDAKTLEWQNFAISKDPNCPVCAK</sequence>
<name>A0ABW4XR14_9GAMM</name>
<protein>
    <submittedName>
        <fullName evidence="2">HesA/MoeB/ThiF family protein</fullName>
    </submittedName>
</protein>
<dbReference type="CDD" id="cd00757">
    <property type="entry name" value="ThiF_MoeB_HesA_family"/>
    <property type="match status" value="1"/>
</dbReference>
<dbReference type="InterPro" id="IPR045886">
    <property type="entry name" value="ThiF/MoeB/HesA"/>
</dbReference>
<evidence type="ECO:0000313" key="2">
    <source>
        <dbReference type="EMBL" id="MFD2097270.1"/>
    </source>
</evidence>
<accession>A0ABW4XR14</accession>
<dbReference type="NCBIfam" id="NF004281">
    <property type="entry name" value="PRK05690.1"/>
    <property type="match status" value="1"/>
</dbReference>
<dbReference type="PANTHER" id="PTHR10953:SF240">
    <property type="entry name" value="SULFUR CARRIER PROTEIN THIS ADENYLYLTRANSFERASE"/>
    <property type="match status" value="1"/>
</dbReference>
<proteinExistence type="predicted"/>
<dbReference type="PANTHER" id="PTHR10953">
    <property type="entry name" value="UBIQUITIN-ACTIVATING ENZYME E1"/>
    <property type="match status" value="1"/>
</dbReference>
<reference evidence="3" key="1">
    <citation type="journal article" date="2019" name="Int. J. Syst. Evol. Microbiol.">
        <title>The Global Catalogue of Microorganisms (GCM) 10K type strain sequencing project: providing services to taxonomists for standard genome sequencing and annotation.</title>
        <authorList>
            <consortium name="The Broad Institute Genomics Platform"/>
            <consortium name="The Broad Institute Genome Sequencing Center for Infectious Disease"/>
            <person name="Wu L."/>
            <person name="Ma J."/>
        </authorList>
    </citation>
    <scope>NUCLEOTIDE SEQUENCE [LARGE SCALE GENOMIC DNA]</scope>
    <source>
        <strain evidence="3">CGMCC 1.10992</strain>
    </source>
</reference>
<organism evidence="2 3">
    <name type="scientific">Corallincola platygyrae</name>
    <dbReference type="NCBI Taxonomy" id="1193278"/>
    <lineage>
        <taxon>Bacteria</taxon>
        <taxon>Pseudomonadati</taxon>
        <taxon>Pseudomonadota</taxon>
        <taxon>Gammaproteobacteria</taxon>
        <taxon>Alteromonadales</taxon>
        <taxon>Psychromonadaceae</taxon>
        <taxon>Corallincola</taxon>
    </lineage>
</organism>
<dbReference type="SUPFAM" id="SSF69572">
    <property type="entry name" value="Activating enzymes of the ubiquitin-like proteins"/>
    <property type="match status" value="1"/>
</dbReference>
<dbReference type="InterPro" id="IPR035985">
    <property type="entry name" value="Ubiquitin-activating_enz"/>
</dbReference>
<dbReference type="Gene3D" id="3.40.50.720">
    <property type="entry name" value="NAD(P)-binding Rossmann-like Domain"/>
    <property type="match status" value="1"/>
</dbReference>
<evidence type="ECO:0000259" key="1">
    <source>
        <dbReference type="Pfam" id="PF00899"/>
    </source>
</evidence>
<keyword evidence="3" id="KW-1185">Reference proteome</keyword>
<dbReference type="InterPro" id="IPR000594">
    <property type="entry name" value="ThiF_NAD_FAD-bd"/>
</dbReference>
<dbReference type="Proteomes" id="UP001597380">
    <property type="component" value="Unassembled WGS sequence"/>
</dbReference>
<dbReference type="Pfam" id="PF00899">
    <property type="entry name" value="ThiF"/>
    <property type="match status" value="1"/>
</dbReference>
<gene>
    <name evidence="2" type="ORF">ACFSJ3_14835</name>
</gene>
<dbReference type="EMBL" id="JBHUHT010000017">
    <property type="protein sequence ID" value="MFD2097270.1"/>
    <property type="molecule type" value="Genomic_DNA"/>
</dbReference>
<dbReference type="RefSeq" id="WP_345340432.1">
    <property type="nucleotide sequence ID" value="NZ_BAABLI010000015.1"/>
</dbReference>